<dbReference type="GO" id="GO:0071944">
    <property type="term" value="C:cell periphery"/>
    <property type="evidence" value="ECO:0007669"/>
    <property type="project" value="UniProtKB-ARBA"/>
</dbReference>
<dbReference type="Gene3D" id="2.80.10.50">
    <property type="match status" value="1"/>
</dbReference>
<protein>
    <submittedName>
        <fullName evidence="7">Uncharacterized protein</fullName>
    </submittedName>
</protein>
<evidence type="ECO:0000313" key="7">
    <source>
        <dbReference type="EMBL" id="KAK0389009.1"/>
    </source>
</evidence>
<sequence length="345" mass="37854">MSSSNDDDDDVKFPPVTDIDPNVWYHLTEFRVDTYGKSFTSNFHIDGDGELRVFGILKKQTWQFHPVNATIGRYSLRHNFMGVYKQLAVCYDPTEASVGKTKPCLLDSVPGEQAQMWDVADWGDGMVRLINVGNGTKYWLDVHQGNPPFMSSSTDTSDDNPAQRWLYTSVSDVNDAAYSTVFSAEGSKPSTPRPSKSSSTQSSPTSERTGQGNSSSNNNNSPDSDTSGLSAGATAGIGAGAGLAIVALSLLIFWLCRRQRRGKKLPSEPPSTSNGHMPPEKLAAPPAWSHEQQQQQQQQSVQQGGASPYDPYQHPLQHPQQLSGIQRPQEMSTDPRPQEMASVRY</sequence>
<dbReference type="InterPro" id="IPR051694">
    <property type="entry name" value="Immunoregulatory_rcpt-like"/>
</dbReference>
<feature type="compositionally biased region" description="Polar residues" evidence="5">
    <location>
        <begin position="323"/>
        <end position="332"/>
    </location>
</feature>
<evidence type="ECO:0000313" key="8">
    <source>
        <dbReference type="Proteomes" id="UP001175261"/>
    </source>
</evidence>
<evidence type="ECO:0000256" key="5">
    <source>
        <dbReference type="SAM" id="MobiDB-lite"/>
    </source>
</evidence>
<keyword evidence="2 6" id="KW-0812">Transmembrane</keyword>
<feature type="transmembrane region" description="Helical" evidence="6">
    <location>
        <begin position="229"/>
        <end position="256"/>
    </location>
</feature>
<proteinExistence type="predicted"/>
<name>A0AA39GLA4_SARSR</name>
<dbReference type="InterPro" id="IPR035992">
    <property type="entry name" value="Ricin_B-like_lectins"/>
</dbReference>
<keyword evidence="3 6" id="KW-1133">Transmembrane helix</keyword>
<feature type="compositionally biased region" description="Low complexity" evidence="5">
    <location>
        <begin position="187"/>
        <end position="228"/>
    </location>
</feature>
<evidence type="ECO:0000256" key="4">
    <source>
        <dbReference type="ARBA" id="ARBA00023136"/>
    </source>
</evidence>
<dbReference type="PANTHER" id="PTHR15549:SF26">
    <property type="entry name" value="AXIAL BUDDING PATTERN PROTEIN 2-RELATED"/>
    <property type="match status" value="1"/>
</dbReference>
<evidence type="ECO:0000256" key="1">
    <source>
        <dbReference type="ARBA" id="ARBA00004167"/>
    </source>
</evidence>
<evidence type="ECO:0000256" key="2">
    <source>
        <dbReference type="ARBA" id="ARBA00022692"/>
    </source>
</evidence>
<accession>A0AA39GLA4</accession>
<feature type="region of interest" description="Disordered" evidence="5">
    <location>
        <begin position="182"/>
        <end position="228"/>
    </location>
</feature>
<dbReference type="Proteomes" id="UP001175261">
    <property type="component" value="Unassembled WGS sequence"/>
</dbReference>
<gene>
    <name evidence="7" type="ORF">NLU13_2586</name>
</gene>
<dbReference type="GO" id="GO:0016020">
    <property type="term" value="C:membrane"/>
    <property type="evidence" value="ECO:0007669"/>
    <property type="project" value="UniProtKB-SubCell"/>
</dbReference>
<feature type="region of interest" description="Disordered" evidence="5">
    <location>
        <begin position="263"/>
        <end position="345"/>
    </location>
</feature>
<organism evidence="7 8">
    <name type="scientific">Sarocladium strictum</name>
    <name type="common">Black bundle disease fungus</name>
    <name type="synonym">Acremonium strictum</name>
    <dbReference type="NCBI Taxonomy" id="5046"/>
    <lineage>
        <taxon>Eukaryota</taxon>
        <taxon>Fungi</taxon>
        <taxon>Dikarya</taxon>
        <taxon>Ascomycota</taxon>
        <taxon>Pezizomycotina</taxon>
        <taxon>Sordariomycetes</taxon>
        <taxon>Hypocreomycetidae</taxon>
        <taxon>Hypocreales</taxon>
        <taxon>Sarocladiaceae</taxon>
        <taxon>Sarocladium</taxon>
    </lineage>
</organism>
<comment type="caution">
    <text evidence="7">The sequence shown here is derived from an EMBL/GenBank/DDBJ whole genome shotgun (WGS) entry which is preliminary data.</text>
</comment>
<keyword evidence="4 6" id="KW-0472">Membrane</keyword>
<keyword evidence="8" id="KW-1185">Reference proteome</keyword>
<dbReference type="AlphaFoldDB" id="A0AA39GLA4"/>
<evidence type="ECO:0000256" key="3">
    <source>
        <dbReference type="ARBA" id="ARBA00022989"/>
    </source>
</evidence>
<dbReference type="PANTHER" id="PTHR15549">
    <property type="entry name" value="PAIRED IMMUNOGLOBULIN-LIKE TYPE 2 RECEPTOR"/>
    <property type="match status" value="1"/>
</dbReference>
<reference evidence="7" key="1">
    <citation type="submission" date="2022-10" db="EMBL/GenBank/DDBJ databases">
        <title>Determination and structural analysis of whole genome sequence of Sarocladium strictum F4-1.</title>
        <authorList>
            <person name="Hu L."/>
            <person name="Jiang Y."/>
        </authorList>
    </citation>
    <scope>NUCLEOTIDE SEQUENCE</scope>
    <source>
        <strain evidence="7">F4-1</strain>
    </source>
</reference>
<dbReference type="EMBL" id="JAPDFR010000002">
    <property type="protein sequence ID" value="KAK0389009.1"/>
    <property type="molecule type" value="Genomic_DNA"/>
</dbReference>
<evidence type="ECO:0000256" key="6">
    <source>
        <dbReference type="SAM" id="Phobius"/>
    </source>
</evidence>
<comment type="subcellular location">
    <subcellularLocation>
        <location evidence="1">Membrane</location>
        <topology evidence="1">Single-pass membrane protein</topology>
    </subcellularLocation>
</comment>
<dbReference type="SUPFAM" id="SSF50370">
    <property type="entry name" value="Ricin B-like lectins"/>
    <property type="match status" value="1"/>
</dbReference>
<feature type="compositionally biased region" description="Low complexity" evidence="5">
    <location>
        <begin position="292"/>
        <end position="322"/>
    </location>
</feature>